<dbReference type="SUPFAM" id="SSF117892">
    <property type="entry name" value="Band 7/SPFH domain"/>
    <property type="match status" value="1"/>
</dbReference>
<feature type="compositionally biased region" description="Gly residues" evidence="6">
    <location>
        <begin position="22"/>
        <end position="31"/>
    </location>
</feature>
<comment type="subcellular location">
    <subcellularLocation>
        <location evidence="1">Membrane</location>
        <topology evidence="1">Single-pass membrane protein</topology>
    </subcellularLocation>
</comment>
<feature type="region of interest" description="Disordered" evidence="6">
    <location>
        <begin position="1"/>
        <end position="118"/>
    </location>
</feature>
<dbReference type="InterPro" id="IPR010201">
    <property type="entry name" value="HflK"/>
</dbReference>
<feature type="compositionally biased region" description="Low complexity" evidence="6">
    <location>
        <begin position="403"/>
        <end position="420"/>
    </location>
</feature>
<dbReference type="EMBL" id="ATHL01000055">
    <property type="protein sequence ID" value="EQB17554.1"/>
    <property type="molecule type" value="Genomic_DNA"/>
</dbReference>
<dbReference type="InterPro" id="IPR050710">
    <property type="entry name" value="Band7/mec-2_domain"/>
</dbReference>
<feature type="compositionally biased region" description="Basic and acidic residues" evidence="6">
    <location>
        <begin position="48"/>
        <end position="70"/>
    </location>
</feature>
<keyword evidence="5" id="KW-0472">Membrane</keyword>
<evidence type="ECO:0000256" key="2">
    <source>
        <dbReference type="ARBA" id="ARBA00006971"/>
    </source>
</evidence>
<dbReference type="AlphaFoldDB" id="T0J6H0"/>
<comment type="caution">
    <text evidence="8">The sequence shown here is derived from an EMBL/GenBank/DDBJ whole genome shotgun (WGS) entry which is preliminary data.</text>
</comment>
<feature type="compositionally biased region" description="Basic and acidic residues" evidence="6">
    <location>
        <begin position="87"/>
        <end position="100"/>
    </location>
</feature>
<dbReference type="PANTHER" id="PTHR43327:SF2">
    <property type="entry name" value="MODULATOR OF FTSH PROTEASE HFLK"/>
    <property type="match status" value="1"/>
</dbReference>
<evidence type="ECO:0000256" key="1">
    <source>
        <dbReference type="ARBA" id="ARBA00004167"/>
    </source>
</evidence>
<evidence type="ECO:0000313" key="8">
    <source>
        <dbReference type="EMBL" id="EQB17554.1"/>
    </source>
</evidence>
<feature type="domain" description="Band 7" evidence="7">
    <location>
        <begin position="141"/>
        <end position="308"/>
    </location>
</feature>
<evidence type="ECO:0000259" key="7">
    <source>
        <dbReference type="SMART" id="SM00244"/>
    </source>
</evidence>
<sequence>MKAIGDAISHGGLAMTGRQSPWGGGNDGNSGEGSESGSESGPGQGAGEPEHGDSPEQPSDRPGDRGDKKGPRNPWLPSGTTPPRRSAGLDEIFRPREPRRSGGGGGFGSGGGFPNLPRRPDGSSWLPLGIGAAVVALLAISSVHMLGPKEQGIVTTLGGYSRTIDSGLSLTLPWPLEAVDVTDVRSFNVYSIPDGEGEKLMLTSDKNLVDLSYLVRWNIKNLKDYNYRLADPDETVREVAEAAMRASIAQISLNDALSGAGRAAVEQDVRDRTQRILDVYRSGVSIQGVEIKKADPPAKTREAFDQVNVAQQEADRDRSKARAWAQQALARAQGAAASFDKVYEQYKLAPDVTRRRMYYETMESVLRDNDVVVSDSKNMTSYLPLPEVRRRAPASDETVVTVPAAQGSATGAAPATKGGQ</sequence>
<feature type="region of interest" description="Disordered" evidence="6">
    <location>
        <begin position="391"/>
        <end position="420"/>
    </location>
</feature>
<proteinExistence type="inferred from homology"/>
<protein>
    <recommendedName>
        <fullName evidence="7">Band 7 domain-containing protein</fullName>
    </recommendedName>
</protein>
<evidence type="ECO:0000256" key="5">
    <source>
        <dbReference type="ARBA" id="ARBA00023136"/>
    </source>
</evidence>
<organism evidence="8 9">
    <name type="scientific">Novosphingobium lindaniclasticum LE124</name>
    <dbReference type="NCBI Taxonomy" id="1096930"/>
    <lineage>
        <taxon>Bacteria</taxon>
        <taxon>Pseudomonadati</taxon>
        <taxon>Pseudomonadota</taxon>
        <taxon>Alphaproteobacteria</taxon>
        <taxon>Sphingomonadales</taxon>
        <taxon>Sphingomonadaceae</taxon>
        <taxon>Novosphingobium</taxon>
    </lineage>
</organism>
<dbReference type="PANTHER" id="PTHR43327">
    <property type="entry name" value="STOMATIN-LIKE PROTEIN 2, MITOCHONDRIAL"/>
    <property type="match status" value="1"/>
</dbReference>
<dbReference type="Pfam" id="PF01145">
    <property type="entry name" value="Band_7"/>
    <property type="match status" value="1"/>
</dbReference>
<reference evidence="8 9" key="1">
    <citation type="journal article" date="2013" name="Genome Announc.">
        <title>Genome Sequence of Novosphingobium lindaniclasticum LE124T, Isolated from a Hexachlorocyclohexane Dumpsite.</title>
        <authorList>
            <person name="Saxena A."/>
            <person name="Nayyar N."/>
            <person name="Sangwan N."/>
            <person name="Kumari R."/>
            <person name="Khurana J.P."/>
            <person name="Lal R."/>
        </authorList>
    </citation>
    <scope>NUCLEOTIDE SEQUENCE [LARGE SCALE GENOMIC DNA]</scope>
    <source>
        <strain evidence="8 9">LE124</strain>
    </source>
</reference>
<dbReference type="Proteomes" id="UP000015527">
    <property type="component" value="Unassembled WGS sequence"/>
</dbReference>
<gene>
    <name evidence="8" type="ORF">L284_08300</name>
</gene>
<feature type="compositionally biased region" description="Gly residues" evidence="6">
    <location>
        <begin position="101"/>
        <end position="113"/>
    </location>
</feature>
<accession>T0J6H0</accession>
<dbReference type="PATRIC" id="fig|1096930.3.peg.1640"/>
<dbReference type="GO" id="GO:0016020">
    <property type="term" value="C:membrane"/>
    <property type="evidence" value="ECO:0007669"/>
    <property type="project" value="UniProtKB-SubCell"/>
</dbReference>
<evidence type="ECO:0000256" key="4">
    <source>
        <dbReference type="ARBA" id="ARBA00022989"/>
    </source>
</evidence>
<name>T0J6H0_9SPHN</name>
<dbReference type="eggNOG" id="COG0330">
    <property type="taxonomic scope" value="Bacteria"/>
</dbReference>
<evidence type="ECO:0000256" key="6">
    <source>
        <dbReference type="SAM" id="MobiDB-lite"/>
    </source>
</evidence>
<dbReference type="CDD" id="cd03404">
    <property type="entry name" value="SPFH_HflK"/>
    <property type="match status" value="1"/>
</dbReference>
<evidence type="ECO:0000313" key="9">
    <source>
        <dbReference type="Proteomes" id="UP000015527"/>
    </source>
</evidence>
<dbReference type="SMART" id="SM00244">
    <property type="entry name" value="PHB"/>
    <property type="match status" value="1"/>
</dbReference>
<dbReference type="InterPro" id="IPR036013">
    <property type="entry name" value="Band_7/SPFH_dom_sf"/>
</dbReference>
<keyword evidence="4" id="KW-1133">Transmembrane helix</keyword>
<comment type="similarity">
    <text evidence="2">Belongs to the band 7/mec-2 family. HflK subfamily.</text>
</comment>
<keyword evidence="9" id="KW-1185">Reference proteome</keyword>
<evidence type="ECO:0000256" key="3">
    <source>
        <dbReference type="ARBA" id="ARBA00022692"/>
    </source>
</evidence>
<dbReference type="InterPro" id="IPR001107">
    <property type="entry name" value="Band_7"/>
</dbReference>
<dbReference type="Gene3D" id="3.30.479.30">
    <property type="entry name" value="Band 7 domain"/>
    <property type="match status" value="1"/>
</dbReference>
<keyword evidence="3" id="KW-0812">Transmembrane</keyword>